<dbReference type="Pfam" id="PF22007">
    <property type="entry name" value="DUF6930"/>
    <property type="match status" value="1"/>
</dbReference>
<dbReference type="SUPFAM" id="SSF159941">
    <property type="entry name" value="MM3350-like"/>
    <property type="match status" value="1"/>
</dbReference>
<dbReference type="Proteomes" id="UP001178322">
    <property type="component" value="Chromosome"/>
</dbReference>
<protein>
    <submittedName>
        <fullName evidence="3">Uncharacterized protein</fullName>
    </submittedName>
</protein>
<dbReference type="RefSeq" id="WP_283869426.1">
    <property type="nucleotide sequence ID" value="NZ_CP126101.1"/>
</dbReference>
<feature type="domain" description="DUF6930" evidence="1">
    <location>
        <begin position="367"/>
        <end position="483"/>
    </location>
</feature>
<feature type="domain" description="DUF7309" evidence="2">
    <location>
        <begin position="166"/>
        <end position="314"/>
    </location>
</feature>
<gene>
    <name evidence="3" type="ORF">QNH24_21240</name>
</gene>
<evidence type="ECO:0000259" key="1">
    <source>
        <dbReference type="Pfam" id="PF22007"/>
    </source>
</evidence>
<proteinExistence type="predicted"/>
<dbReference type="Pfam" id="PF23988">
    <property type="entry name" value="DUF7309"/>
    <property type="match status" value="1"/>
</dbReference>
<accession>A0AAX3WSJ0</accession>
<evidence type="ECO:0000313" key="4">
    <source>
        <dbReference type="Proteomes" id="UP001178322"/>
    </source>
</evidence>
<sequence length="490" mass="56752">MIQLHIESKKKPKIYRKLLLPEESRFDLLDELLLLSFDLDDAEYVNFEIVKKDGQVSANKEKILFLPDNDTDLDSEEELVIKWFRKSGDEAIGQVIDTNELFIIRLDSYVQLPMDSEKAICIAGAGDIHTGKLNKINIEEINEWIAAREMERIIDFLESQEPDYLTLLELANDLKKLKPWEYLESNEIIVIDYGDMNDKVLVSVMGAAGGEFGLMVFDLEHGYDSLAKILFEKNLSSDFSYSLNALTVNFVDRDELEPADYQLIKDCGLTYRGKKNWIQFRSYLEGTHPERPNYIEVELLIDVISTMINITEIRKDGWQYPQVAAHEYPAFKVKTDGELQEIYLLKIQVSKPTFECYEEISMFEKAQYKKKPKSALQLEYDLFYMPFGVEMEQTNRYVYPIVGILVERGSNLVIGHEVISMPKTPPMAQSILWAYLQGLEVRPSKIFVSKEVRPMLQPLAKILGVELVERELPGIREVREFMENMPMDLF</sequence>
<evidence type="ECO:0000313" key="3">
    <source>
        <dbReference type="EMBL" id="WHY50791.1"/>
    </source>
</evidence>
<organism evidence="3 4">
    <name type="scientific">Lysinibacillus pakistanensis</name>
    <dbReference type="NCBI Taxonomy" id="759811"/>
    <lineage>
        <taxon>Bacteria</taxon>
        <taxon>Bacillati</taxon>
        <taxon>Bacillota</taxon>
        <taxon>Bacilli</taxon>
        <taxon>Bacillales</taxon>
        <taxon>Bacillaceae</taxon>
        <taxon>Lysinibacillus</taxon>
    </lineage>
</organism>
<dbReference type="InterPro" id="IPR054216">
    <property type="entry name" value="DUF6930"/>
</dbReference>
<dbReference type="AlphaFoldDB" id="A0AAX3WSJ0"/>
<dbReference type="InterPro" id="IPR024047">
    <property type="entry name" value="MM3350-like_sf"/>
</dbReference>
<evidence type="ECO:0000259" key="2">
    <source>
        <dbReference type="Pfam" id="PF23988"/>
    </source>
</evidence>
<dbReference type="EMBL" id="CP126101">
    <property type="protein sequence ID" value="WHY50791.1"/>
    <property type="molecule type" value="Genomic_DNA"/>
</dbReference>
<dbReference type="InterPro" id="IPR055733">
    <property type="entry name" value="DUF7309"/>
</dbReference>
<reference evidence="3" key="1">
    <citation type="submission" date="2023-05" db="EMBL/GenBank/DDBJ databases">
        <title>Comparative genomics of Bacillaceae isolates and their secondary metabolite potential.</title>
        <authorList>
            <person name="Song L."/>
            <person name="Nielsen L.J."/>
            <person name="Mohite O."/>
            <person name="Xu X."/>
            <person name="Weber T."/>
            <person name="Kovacs A.T."/>
        </authorList>
    </citation>
    <scope>NUCLEOTIDE SEQUENCE</scope>
    <source>
        <strain evidence="3">LY1</strain>
    </source>
</reference>
<dbReference type="Gene3D" id="3.10.290.30">
    <property type="entry name" value="MM3350-like"/>
    <property type="match status" value="1"/>
</dbReference>
<name>A0AAX3WSJ0_9BACI</name>